<dbReference type="EMBL" id="GADI01007724">
    <property type="protein sequence ID" value="JAA66084.1"/>
    <property type="molecule type" value="mRNA"/>
</dbReference>
<protein>
    <submittedName>
        <fullName evidence="1">Putative ixodes 10 kDa peptide protein</fullName>
    </submittedName>
</protein>
<evidence type="ECO:0000313" key="1">
    <source>
        <dbReference type="EMBL" id="JAA66084.1"/>
    </source>
</evidence>
<dbReference type="AlphaFoldDB" id="A0A0K8R6H3"/>
<name>A0A0K8R6H3_IXORI</name>
<sequence>MIEYATQNGVLSQEPPSPSQCYNDIKNVGEMFCTMTGQQGYMTFLWPDLVVMCSNAYLNLSIPFSVTGDKIVECPQELKEQFDEWKKQWSENKEYAKKALCGHTDGNF</sequence>
<accession>A0A0K8R6H3</accession>
<organism evidence="1">
    <name type="scientific">Ixodes ricinus</name>
    <name type="common">Common tick</name>
    <name type="synonym">Acarus ricinus</name>
    <dbReference type="NCBI Taxonomy" id="34613"/>
    <lineage>
        <taxon>Eukaryota</taxon>
        <taxon>Metazoa</taxon>
        <taxon>Ecdysozoa</taxon>
        <taxon>Arthropoda</taxon>
        <taxon>Chelicerata</taxon>
        <taxon>Arachnida</taxon>
        <taxon>Acari</taxon>
        <taxon>Parasitiformes</taxon>
        <taxon>Ixodida</taxon>
        <taxon>Ixodoidea</taxon>
        <taxon>Ixodidae</taxon>
        <taxon>Ixodinae</taxon>
        <taxon>Ixodes</taxon>
    </lineage>
</organism>
<reference evidence="1" key="1">
    <citation type="submission" date="2012-12" db="EMBL/GenBank/DDBJ databases">
        <title>Identification and characterization of a phenylalanine ammonia-lyase gene family in Isatis indigotica Fort.</title>
        <authorList>
            <person name="Liu Q."/>
            <person name="Chen J."/>
            <person name="Zhou X."/>
            <person name="Di P."/>
            <person name="Xiao Y."/>
            <person name="Xuan H."/>
            <person name="Zhang L."/>
            <person name="Chen W."/>
        </authorList>
    </citation>
    <scope>NUCLEOTIDE SEQUENCE</scope>
    <source>
        <tissue evidence="1">Salivary gland</tissue>
    </source>
</reference>
<proteinExistence type="evidence at transcript level"/>